<feature type="transmembrane region" description="Helical" evidence="6">
    <location>
        <begin position="61"/>
        <end position="85"/>
    </location>
</feature>
<accession>A0A5Q2R9Z2</accession>
<dbReference type="RefSeq" id="WP_153757764.1">
    <property type="nucleotide sequence ID" value="NZ_CP045851.1"/>
</dbReference>
<evidence type="ECO:0000256" key="6">
    <source>
        <dbReference type="SAM" id="Phobius"/>
    </source>
</evidence>
<dbReference type="GO" id="GO:0044341">
    <property type="term" value="P:sodium-dependent phosphate transport"/>
    <property type="evidence" value="ECO:0007669"/>
    <property type="project" value="InterPro"/>
</dbReference>
<evidence type="ECO:0000313" key="8">
    <source>
        <dbReference type="Proteomes" id="UP000334019"/>
    </source>
</evidence>
<keyword evidence="4 6" id="KW-1133">Transmembrane helix</keyword>
<feature type="transmembrane region" description="Helical" evidence="6">
    <location>
        <begin position="20"/>
        <end position="40"/>
    </location>
</feature>
<name>A0A5Q2R9Z2_9ACTN</name>
<evidence type="ECO:0000313" key="7">
    <source>
        <dbReference type="EMBL" id="QGG93658.1"/>
    </source>
</evidence>
<dbReference type="PANTHER" id="PTHR10010">
    <property type="entry name" value="SOLUTE CARRIER FAMILY 34 SODIUM PHOSPHATE , MEMBER 2-RELATED"/>
    <property type="match status" value="1"/>
</dbReference>
<organism evidence="7 8">
    <name type="scientific">Actinomarinicola tropica</name>
    <dbReference type="NCBI Taxonomy" id="2789776"/>
    <lineage>
        <taxon>Bacteria</taxon>
        <taxon>Bacillati</taxon>
        <taxon>Actinomycetota</taxon>
        <taxon>Acidimicrobiia</taxon>
        <taxon>Acidimicrobiales</taxon>
        <taxon>Iamiaceae</taxon>
        <taxon>Actinomarinicola</taxon>
    </lineage>
</organism>
<evidence type="ECO:0000256" key="1">
    <source>
        <dbReference type="ARBA" id="ARBA00004651"/>
    </source>
</evidence>
<dbReference type="GO" id="GO:0005436">
    <property type="term" value="F:sodium:phosphate symporter activity"/>
    <property type="evidence" value="ECO:0007669"/>
    <property type="project" value="InterPro"/>
</dbReference>
<evidence type="ECO:0000256" key="2">
    <source>
        <dbReference type="ARBA" id="ARBA00022475"/>
    </source>
</evidence>
<evidence type="ECO:0000256" key="5">
    <source>
        <dbReference type="ARBA" id="ARBA00023136"/>
    </source>
</evidence>
<reference evidence="7 8" key="1">
    <citation type="submission" date="2019-11" db="EMBL/GenBank/DDBJ databases">
        <authorList>
            <person name="He Y."/>
        </authorList>
    </citation>
    <scope>NUCLEOTIDE SEQUENCE [LARGE SCALE GENOMIC DNA]</scope>
    <source>
        <strain evidence="7 8">SCSIO 58843</strain>
    </source>
</reference>
<evidence type="ECO:0000256" key="4">
    <source>
        <dbReference type="ARBA" id="ARBA00022989"/>
    </source>
</evidence>
<feature type="transmembrane region" description="Helical" evidence="6">
    <location>
        <begin position="204"/>
        <end position="224"/>
    </location>
</feature>
<evidence type="ECO:0000256" key="3">
    <source>
        <dbReference type="ARBA" id="ARBA00022692"/>
    </source>
</evidence>
<dbReference type="EMBL" id="CP045851">
    <property type="protein sequence ID" value="QGG93658.1"/>
    <property type="molecule type" value="Genomic_DNA"/>
</dbReference>
<keyword evidence="2" id="KW-1003">Cell membrane</keyword>
<protein>
    <submittedName>
        <fullName evidence="7">Sodium dependent phosphate transporter</fullName>
    </submittedName>
</protein>
<proteinExistence type="predicted"/>
<dbReference type="PANTHER" id="PTHR10010:SF46">
    <property type="entry name" value="SODIUM-DEPENDENT PHOSPHATE TRANSPORT PROTEIN 2B"/>
    <property type="match status" value="1"/>
</dbReference>
<keyword evidence="3 6" id="KW-0812">Transmembrane</keyword>
<feature type="transmembrane region" description="Helical" evidence="6">
    <location>
        <begin position="97"/>
        <end position="118"/>
    </location>
</feature>
<feature type="transmembrane region" description="Helical" evidence="6">
    <location>
        <begin position="315"/>
        <end position="338"/>
    </location>
</feature>
<comment type="subcellular location">
    <subcellularLocation>
        <location evidence="1">Cell membrane</location>
        <topology evidence="1">Multi-pass membrane protein</topology>
    </subcellularLocation>
</comment>
<feature type="transmembrane region" description="Helical" evidence="6">
    <location>
        <begin position="139"/>
        <end position="162"/>
    </location>
</feature>
<feature type="transmembrane region" description="Helical" evidence="6">
    <location>
        <begin position="244"/>
        <end position="262"/>
    </location>
</feature>
<dbReference type="NCBIfam" id="NF037997">
    <property type="entry name" value="Na_Pi_symport"/>
    <property type="match status" value="2"/>
</dbReference>
<dbReference type="InterPro" id="IPR003841">
    <property type="entry name" value="Na/Pi_transpt"/>
</dbReference>
<dbReference type="KEGG" id="atq:GH723_00205"/>
<dbReference type="Pfam" id="PF02690">
    <property type="entry name" value="Na_Pi_cotrans"/>
    <property type="match status" value="2"/>
</dbReference>
<dbReference type="AlphaFoldDB" id="A0A5Q2R9Z2"/>
<feature type="transmembrane region" description="Helical" evidence="6">
    <location>
        <begin position="359"/>
        <end position="379"/>
    </location>
</feature>
<keyword evidence="5 6" id="KW-0472">Membrane</keyword>
<dbReference type="GO" id="GO:0005886">
    <property type="term" value="C:plasma membrane"/>
    <property type="evidence" value="ECO:0007669"/>
    <property type="project" value="UniProtKB-SubCell"/>
</dbReference>
<feature type="transmembrane region" description="Helical" evidence="6">
    <location>
        <begin position="292"/>
        <end position="309"/>
    </location>
</feature>
<gene>
    <name evidence="7" type="ORF">GH723_00205</name>
</gene>
<keyword evidence="8" id="KW-1185">Reference proteome</keyword>
<sequence length="380" mass="39243">MSTHTPDSHAARLQLPTPARAALVVALIYLFLVGVGSLETGISTMGGDVQEQLFSRVTNPLAGLFVGILATVLVQSSSASTSVIVGLVASGALGVDAAVPMIMGANLGTTVTNTLVSLGHVRQGAEFRRAFAAATVHDFFNIFTVILLFPLELATGVLATIAEAMSEALVGSSGAEFRSPVKAWVERPVDAVLETLDGTVHGTALGLVMVGIGLAIILVALTFITKNMRQLVADRVERSLNAMLAKGGGVMAMLLGVVITVAVQSSSITTSILIPLAAAGVLSLPNAYPVTLGANVGTTITALLAAMAASRPEALTIAFVHTLFNVSGILIIYPVRAVRFLPIRAAEALADLAARRTRWAIGYVFGTFIVVPIIGIVVLG</sequence>
<dbReference type="Proteomes" id="UP000334019">
    <property type="component" value="Chromosome"/>
</dbReference>